<dbReference type="SUPFAM" id="SSF53474">
    <property type="entry name" value="alpha/beta-Hydrolases"/>
    <property type="match status" value="1"/>
</dbReference>
<feature type="chain" id="PRO_5040543330" description="Carboxypeptidase" evidence="10">
    <location>
        <begin position="19"/>
        <end position="424"/>
    </location>
</feature>
<dbReference type="Pfam" id="PF00450">
    <property type="entry name" value="Peptidase_S10"/>
    <property type="match status" value="1"/>
</dbReference>
<sequence length="424" mass="47896">MTMKLIFVLVVLFVAVYGREGFGPGEQNWGYVQVRQDAHIFYWLYHTTALVKNATEKPLVIWLQGGPGSSSTGYGNFAELGPLDVNLKPRNTSWTSRYNVLFVDNPVGSGFSYVENNAYAMNNTQIAKDFLVFLKGFYQQNPEFQASTLHIFSESYGGKMTAEIALLLDKAIKAGDFDIKFKGIGLGDSWISPIDSVLTWPPYLLNLGIIDQNGYNEIQNVANDCKEALNKNSFLNATKLWSKVEYIVDMVTSGVDFYNVLRKTKKMPELSSKRALIKDAEDEIIDSIMNTKVKNALNISRSWGSQSNKVFEYLAEDFMKPVTNIVEELLNSTDILIAVYNGQLDLIVDTPGTVKWLDNLNWDGAPIWKVVERLPLVVDDNIEGYIKAANNLWFFWVNRAGHMVPADNPAAMFYILKHITERRC</sequence>
<evidence type="ECO:0000313" key="11">
    <source>
        <dbReference type="EMBL" id="CAH0558961.1"/>
    </source>
</evidence>
<dbReference type="Proteomes" id="UP001154078">
    <property type="component" value="Chromosome 6"/>
</dbReference>
<organism evidence="11 12">
    <name type="scientific">Brassicogethes aeneus</name>
    <name type="common">Rape pollen beetle</name>
    <name type="synonym">Meligethes aeneus</name>
    <dbReference type="NCBI Taxonomy" id="1431903"/>
    <lineage>
        <taxon>Eukaryota</taxon>
        <taxon>Metazoa</taxon>
        <taxon>Ecdysozoa</taxon>
        <taxon>Arthropoda</taxon>
        <taxon>Hexapoda</taxon>
        <taxon>Insecta</taxon>
        <taxon>Pterygota</taxon>
        <taxon>Neoptera</taxon>
        <taxon>Endopterygota</taxon>
        <taxon>Coleoptera</taxon>
        <taxon>Polyphaga</taxon>
        <taxon>Cucujiformia</taxon>
        <taxon>Nitidulidae</taxon>
        <taxon>Meligethinae</taxon>
        <taxon>Brassicogethes</taxon>
    </lineage>
</organism>
<evidence type="ECO:0000256" key="9">
    <source>
        <dbReference type="ARBA" id="ARBA00055847"/>
    </source>
</evidence>
<comment type="similarity">
    <text evidence="2 10">Belongs to the peptidase S10 family.</text>
</comment>
<dbReference type="PRINTS" id="PR00724">
    <property type="entry name" value="CRBOXYPTASEC"/>
</dbReference>
<dbReference type="PANTHER" id="PTHR11802">
    <property type="entry name" value="SERINE PROTEASE FAMILY S10 SERINE CARBOXYPEPTIDASE"/>
    <property type="match status" value="1"/>
</dbReference>
<keyword evidence="7 10" id="KW-0378">Hydrolase</keyword>
<evidence type="ECO:0000256" key="4">
    <source>
        <dbReference type="ARBA" id="ARBA00022645"/>
    </source>
</evidence>
<evidence type="ECO:0000256" key="3">
    <source>
        <dbReference type="ARBA" id="ARBA00022525"/>
    </source>
</evidence>
<dbReference type="PANTHER" id="PTHR11802:SF3">
    <property type="entry name" value="RETINOID-INDUCIBLE SERINE CARBOXYPEPTIDASE"/>
    <property type="match status" value="1"/>
</dbReference>
<keyword evidence="12" id="KW-1185">Reference proteome</keyword>
<keyword evidence="6 10" id="KW-0732">Signal</keyword>
<dbReference type="PROSITE" id="PS00131">
    <property type="entry name" value="CARBOXYPEPT_SER_SER"/>
    <property type="match status" value="1"/>
</dbReference>
<keyword evidence="8" id="KW-0325">Glycoprotein</keyword>
<accession>A0A9P0FKH7</accession>
<dbReference type="FunFam" id="3.40.50.1820:FF:000075">
    <property type="entry name" value="Carboxypeptidase"/>
    <property type="match status" value="1"/>
</dbReference>
<dbReference type="EC" id="3.4.16.-" evidence="10"/>
<keyword evidence="4 10" id="KW-0121">Carboxypeptidase</keyword>
<dbReference type="OrthoDB" id="443318at2759"/>
<dbReference type="InterPro" id="IPR001563">
    <property type="entry name" value="Peptidase_S10"/>
</dbReference>
<feature type="signal peptide" evidence="10">
    <location>
        <begin position="1"/>
        <end position="18"/>
    </location>
</feature>
<comment type="subcellular location">
    <subcellularLocation>
        <location evidence="1">Secreted</location>
    </subcellularLocation>
</comment>
<evidence type="ECO:0000313" key="12">
    <source>
        <dbReference type="Proteomes" id="UP001154078"/>
    </source>
</evidence>
<dbReference type="GO" id="GO:0006508">
    <property type="term" value="P:proteolysis"/>
    <property type="evidence" value="ECO:0007669"/>
    <property type="project" value="UniProtKB-KW"/>
</dbReference>
<evidence type="ECO:0000256" key="7">
    <source>
        <dbReference type="ARBA" id="ARBA00022801"/>
    </source>
</evidence>
<dbReference type="GO" id="GO:0004185">
    <property type="term" value="F:serine-type carboxypeptidase activity"/>
    <property type="evidence" value="ECO:0007669"/>
    <property type="project" value="UniProtKB-UniRule"/>
</dbReference>
<comment type="function">
    <text evidence="9">May be involved in vascular wall and kidney homeostasis.</text>
</comment>
<keyword evidence="3" id="KW-0964">Secreted</keyword>
<proteinExistence type="inferred from homology"/>
<evidence type="ECO:0000256" key="10">
    <source>
        <dbReference type="RuleBase" id="RU361156"/>
    </source>
</evidence>
<dbReference type="InterPro" id="IPR029058">
    <property type="entry name" value="AB_hydrolase_fold"/>
</dbReference>
<name>A0A9P0FKH7_BRAAE</name>
<evidence type="ECO:0000256" key="8">
    <source>
        <dbReference type="ARBA" id="ARBA00023180"/>
    </source>
</evidence>
<reference evidence="11" key="1">
    <citation type="submission" date="2021-12" db="EMBL/GenBank/DDBJ databases">
        <authorList>
            <person name="King R."/>
        </authorList>
    </citation>
    <scope>NUCLEOTIDE SEQUENCE</scope>
</reference>
<evidence type="ECO:0000256" key="2">
    <source>
        <dbReference type="ARBA" id="ARBA00009431"/>
    </source>
</evidence>
<gene>
    <name evidence="11" type="ORF">MELIAE_LOCUS9164</name>
</gene>
<keyword evidence="5 10" id="KW-0645">Protease</keyword>
<dbReference type="InterPro" id="IPR018202">
    <property type="entry name" value="Ser_caboxypep_ser_AS"/>
</dbReference>
<dbReference type="AlphaFoldDB" id="A0A9P0FKH7"/>
<evidence type="ECO:0000256" key="6">
    <source>
        <dbReference type="ARBA" id="ARBA00022729"/>
    </source>
</evidence>
<evidence type="ECO:0000256" key="5">
    <source>
        <dbReference type="ARBA" id="ARBA00022670"/>
    </source>
</evidence>
<dbReference type="EMBL" id="OV121137">
    <property type="protein sequence ID" value="CAH0558961.1"/>
    <property type="molecule type" value="Genomic_DNA"/>
</dbReference>
<dbReference type="GO" id="GO:0005576">
    <property type="term" value="C:extracellular region"/>
    <property type="evidence" value="ECO:0007669"/>
    <property type="project" value="UniProtKB-SubCell"/>
</dbReference>
<evidence type="ECO:0000256" key="1">
    <source>
        <dbReference type="ARBA" id="ARBA00004613"/>
    </source>
</evidence>
<protein>
    <recommendedName>
        <fullName evidence="10">Carboxypeptidase</fullName>
        <ecNumber evidence="10">3.4.16.-</ecNumber>
    </recommendedName>
</protein>
<dbReference type="Gene3D" id="3.40.50.1820">
    <property type="entry name" value="alpha/beta hydrolase"/>
    <property type="match status" value="1"/>
</dbReference>